<gene>
    <name evidence="2" type="ORF">ECA2225A</name>
</gene>
<evidence type="ECO:0000313" key="3">
    <source>
        <dbReference type="Proteomes" id="UP000007966"/>
    </source>
</evidence>
<dbReference type="HOGENOM" id="CLU_3010199_0_0_6"/>
<organism evidence="2 3">
    <name type="scientific">Pectobacterium atrosepticum (strain SCRI 1043 / ATCC BAA-672)</name>
    <name type="common">Erwinia carotovora subsp. atroseptica</name>
    <dbReference type="NCBI Taxonomy" id="218491"/>
    <lineage>
        <taxon>Bacteria</taxon>
        <taxon>Pseudomonadati</taxon>
        <taxon>Pseudomonadota</taxon>
        <taxon>Gammaproteobacteria</taxon>
        <taxon>Enterobacterales</taxon>
        <taxon>Pectobacteriaceae</taxon>
        <taxon>Pectobacterium</taxon>
    </lineage>
</organism>
<accession>Q6D516</accession>
<proteinExistence type="predicted"/>
<evidence type="ECO:0000313" key="2">
    <source>
        <dbReference type="EMBL" id="CAG75127.1"/>
    </source>
</evidence>
<dbReference type="STRING" id="218491.ECA2225A"/>
<dbReference type="AlphaFoldDB" id="Q6D516"/>
<dbReference type="Proteomes" id="UP000007966">
    <property type="component" value="Chromosome"/>
</dbReference>
<dbReference type="EMBL" id="BX950851">
    <property type="protein sequence ID" value="CAG75127.1"/>
    <property type="molecule type" value="Genomic_DNA"/>
</dbReference>
<dbReference type="KEGG" id="eca:ECA2225A"/>
<evidence type="ECO:0000256" key="1">
    <source>
        <dbReference type="SAM" id="MobiDB-lite"/>
    </source>
</evidence>
<reference evidence="2" key="1">
    <citation type="submission" date="2004-02" db="EMBL/GenBank/DDBJ databases">
        <title>The genome sequence of the enterobacterial phytopathogen Erwinia carotovora subsp. atroseptica SCRI1043 and functional genomic identification of novel virulence factors.</title>
        <authorList>
            <person name="Bell K.S."/>
            <person name="Sebaihia M."/>
            <person name="Pritchard L."/>
            <person name="Holden M."/>
            <person name="Hyman L.J."/>
            <person name="Holeva M.C."/>
            <person name="Thomson N.R."/>
            <person name="Bentley S.D."/>
            <person name="Churcher C."/>
            <person name="Mungall K."/>
            <person name="Atkin R."/>
            <person name="Bason N."/>
            <person name="Brooks K."/>
            <person name="Chillingworth T."/>
            <person name="Clark K."/>
            <person name="Doggett J."/>
            <person name="Fraser A."/>
            <person name="Hance Z."/>
            <person name="Hauser H."/>
            <person name="Jagels K."/>
            <person name="Moule S."/>
            <person name="Norbertczak H."/>
            <person name="Ormond D."/>
            <person name="Price C."/>
            <person name="Quail M.A."/>
            <person name="Sanders M."/>
            <person name="Walker D."/>
            <person name="Whitehead S."/>
            <person name="Salmond G.P.C."/>
            <person name="Birch P.R.J."/>
            <person name="Barrell B.G."/>
            <person name="Parkhill J."/>
            <person name="Toth I.K."/>
        </authorList>
    </citation>
    <scope>NUCLEOTIDE SEQUENCE</scope>
    <source>
        <strain evidence="2">SCRI1043</strain>
    </source>
</reference>
<feature type="region of interest" description="Disordered" evidence="1">
    <location>
        <begin position="1"/>
        <end position="33"/>
    </location>
</feature>
<keyword evidence="3" id="KW-1185">Reference proteome</keyword>
<protein>
    <submittedName>
        <fullName evidence="2">Uncharacterized protein</fullName>
    </submittedName>
</protein>
<name>Q6D516_PECAS</name>
<sequence>MQGNVDYDQNQHQESHNGQTINTKKDNEHPRPGIANWRIHHRTRFCCHHRRAQLAV</sequence>